<evidence type="ECO:0000313" key="10">
    <source>
        <dbReference type="EMBL" id="PRY95256.1"/>
    </source>
</evidence>
<comment type="subcellular location">
    <subcellularLocation>
        <location evidence="1 8">Cell membrane</location>
        <topology evidence="1 8">Multi-pass membrane protein</topology>
    </subcellularLocation>
</comment>
<dbReference type="GO" id="GO:0015199">
    <property type="term" value="F:amino-acid betaine transmembrane transporter activity"/>
    <property type="evidence" value="ECO:0007669"/>
    <property type="project" value="TreeGrafter"/>
</dbReference>
<dbReference type="InterPro" id="IPR045324">
    <property type="entry name" value="Small_multidrug_res"/>
</dbReference>
<dbReference type="GO" id="GO:0015297">
    <property type="term" value="F:antiporter activity"/>
    <property type="evidence" value="ECO:0007669"/>
    <property type="project" value="TreeGrafter"/>
</dbReference>
<accession>A0A2T0X8I6</accession>
<dbReference type="GO" id="GO:1990961">
    <property type="term" value="P:xenobiotic detoxification by transmembrane export across the plasma membrane"/>
    <property type="evidence" value="ECO:0007669"/>
    <property type="project" value="UniProtKB-ARBA"/>
</dbReference>
<proteinExistence type="inferred from homology"/>
<dbReference type="EMBL" id="PVTT01000001">
    <property type="protein sequence ID" value="PRY95256.1"/>
    <property type="molecule type" value="Genomic_DNA"/>
</dbReference>
<dbReference type="InterPro" id="IPR000390">
    <property type="entry name" value="Small_drug/metabolite_transptr"/>
</dbReference>
<evidence type="ECO:0000256" key="7">
    <source>
        <dbReference type="ARBA" id="ARBA00038032"/>
    </source>
</evidence>
<protein>
    <submittedName>
        <fullName evidence="10">Small multidrug resistance pump</fullName>
    </submittedName>
</protein>
<dbReference type="GO" id="GO:0031460">
    <property type="term" value="P:glycine betaine transport"/>
    <property type="evidence" value="ECO:0007669"/>
    <property type="project" value="TreeGrafter"/>
</dbReference>
<comment type="caution">
    <text evidence="10">The sequence shown here is derived from an EMBL/GenBank/DDBJ whole genome shotgun (WGS) entry which is preliminary data.</text>
</comment>
<dbReference type="GO" id="GO:0015220">
    <property type="term" value="F:choline transmembrane transporter activity"/>
    <property type="evidence" value="ECO:0007669"/>
    <property type="project" value="TreeGrafter"/>
</dbReference>
<keyword evidence="5 9" id="KW-1133">Transmembrane helix</keyword>
<dbReference type="Proteomes" id="UP000238801">
    <property type="component" value="Unassembled WGS sequence"/>
</dbReference>
<keyword evidence="3" id="KW-1003">Cell membrane</keyword>
<keyword evidence="6 9" id="KW-0472">Membrane</keyword>
<sequence length="110" mass="11545">MHPYAWLTLAIVTEVVGTIALAASAQFTRLVPSLVVVVLYGASFWLLAGALRTIPVGVAYAIWSGLGVVLIALIGWAALGQRLDWGAVLGMALIVAGVLVIHLFSRTAPH</sequence>
<evidence type="ECO:0000256" key="5">
    <source>
        <dbReference type="ARBA" id="ARBA00022989"/>
    </source>
</evidence>
<dbReference type="RefSeq" id="WP_106159651.1">
    <property type="nucleotide sequence ID" value="NZ_PVTT01000001.1"/>
</dbReference>
<feature type="transmembrane region" description="Helical" evidence="9">
    <location>
        <begin position="32"/>
        <end position="51"/>
    </location>
</feature>
<evidence type="ECO:0000256" key="2">
    <source>
        <dbReference type="ARBA" id="ARBA00022448"/>
    </source>
</evidence>
<evidence type="ECO:0000256" key="1">
    <source>
        <dbReference type="ARBA" id="ARBA00004651"/>
    </source>
</evidence>
<dbReference type="Gene3D" id="1.10.3730.20">
    <property type="match status" value="1"/>
</dbReference>
<keyword evidence="4 8" id="KW-0812">Transmembrane</keyword>
<dbReference type="GO" id="GO:0005886">
    <property type="term" value="C:plasma membrane"/>
    <property type="evidence" value="ECO:0007669"/>
    <property type="project" value="UniProtKB-SubCell"/>
</dbReference>
<evidence type="ECO:0000256" key="8">
    <source>
        <dbReference type="RuleBase" id="RU003942"/>
    </source>
</evidence>
<dbReference type="SUPFAM" id="SSF103481">
    <property type="entry name" value="Multidrug resistance efflux transporter EmrE"/>
    <property type="match status" value="1"/>
</dbReference>
<evidence type="ECO:0000256" key="4">
    <source>
        <dbReference type="ARBA" id="ARBA00022692"/>
    </source>
</evidence>
<dbReference type="OrthoDB" id="9808638at2"/>
<dbReference type="AlphaFoldDB" id="A0A2T0X8I6"/>
<feature type="transmembrane region" description="Helical" evidence="9">
    <location>
        <begin position="58"/>
        <end position="79"/>
    </location>
</feature>
<keyword evidence="11" id="KW-1185">Reference proteome</keyword>
<organism evidence="10 11">
    <name type="scientific">Hasllibacter halocynthiae</name>
    <dbReference type="NCBI Taxonomy" id="595589"/>
    <lineage>
        <taxon>Bacteria</taxon>
        <taxon>Pseudomonadati</taxon>
        <taxon>Pseudomonadota</taxon>
        <taxon>Alphaproteobacteria</taxon>
        <taxon>Rhodobacterales</taxon>
        <taxon>Roseobacteraceae</taxon>
        <taxon>Hasllibacter</taxon>
    </lineage>
</organism>
<evidence type="ECO:0000256" key="6">
    <source>
        <dbReference type="ARBA" id="ARBA00023136"/>
    </source>
</evidence>
<evidence type="ECO:0000313" key="11">
    <source>
        <dbReference type="Proteomes" id="UP000238801"/>
    </source>
</evidence>
<reference evidence="10 11" key="1">
    <citation type="submission" date="2018-03" db="EMBL/GenBank/DDBJ databases">
        <title>Genomic Encyclopedia of Archaeal and Bacterial Type Strains, Phase II (KMG-II): from individual species to whole genera.</title>
        <authorList>
            <person name="Goeker M."/>
        </authorList>
    </citation>
    <scope>NUCLEOTIDE SEQUENCE [LARGE SCALE GENOMIC DNA]</scope>
    <source>
        <strain evidence="10 11">DSM 29318</strain>
    </source>
</reference>
<evidence type="ECO:0000256" key="3">
    <source>
        <dbReference type="ARBA" id="ARBA00022475"/>
    </source>
</evidence>
<feature type="transmembrane region" description="Helical" evidence="9">
    <location>
        <begin position="85"/>
        <end position="104"/>
    </location>
</feature>
<dbReference type="FunFam" id="1.10.3730.20:FF:000001">
    <property type="entry name" value="Quaternary ammonium compound resistance transporter SugE"/>
    <property type="match status" value="1"/>
</dbReference>
<comment type="similarity">
    <text evidence="7 8">Belongs to the drug/metabolite transporter (DMT) superfamily. Small multidrug resistance (SMR) (TC 2.A.7.1) family.</text>
</comment>
<dbReference type="InterPro" id="IPR037185">
    <property type="entry name" value="EmrE-like"/>
</dbReference>
<keyword evidence="2" id="KW-0813">Transport</keyword>
<gene>
    <name evidence="10" type="ORF">BCF33_0873</name>
</gene>
<evidence type="ECO:0000256" key="9">
    <source>
        <dbReference type="SAM" id="Phobius"/>
    </source>
</evidence>
<dbReference type="Pfam" id="PF00893">
    <property type="entry name" value="Multi_Drug_Res"/>
    <property type="match status" value="1"/>
</dbReference>
<dbReference type="PANTHER" id="PTHR30561:SF1">
    <property type="entry name" value="MULTIDRUG TRANSPORTER EMRE"/>
    <property type="match status" value="1"/>
</dbReference>
<name>A0A2T0X8I6_9RHOB</name>
<dbReference type="PANTHER" id="PTHR30561">
    <property type="entry name" value="SMR FAMILY PROTON-DEPENDENT DRUG EFFLUX TRANSPORTER SUGE"/>
    <property type="match status" value="1"/>
</dbReference>